<comment type="subcellular location">
    <subcellularLocation>
        <location evidence="1">Cytoplasm</location>
        <location evidence="1">Cytoskeleton</location>
        <location evidence="1">Spindle</location>
    </subcellularLocation>
</comment>
<feature type="coiled-coil region" evidence="10">
    <location>
        <begin position="100"/>
        <end position="155"/>
    </location>
</feature>
<evidence type="ECO:0000259" key="11">
    <source>
        <dbReference type="Pfam" id="PF14932"/>
    </source>
</evidence>
<keyword evidence="13" id="KW-1185">Reference proteome</keyword>
<comment type="similarity">
    <text evidence="2">Belongs to the HAUS3 family.</text>
</comment>
<keyword evidence="6" id="KW-0498">Mitosis</keyword>
<dbReference type="AlphaFoldDB" id="A0AAV1KN48"/>
<evidence type="ECO:0000313" key="13">
    <source>
        <dbReference type="Proteomes" id="UP001314205"/>
    </source>
</evidence>
<dbReference type="InterPro" id="IPR032733">
    <property type="entry name" value="HAUS3_N"/>
</dbReference>
<evidence type="ECO:0000256" key="5">
    <source>
        <dbReference type="ARBA" id="ARBA00022701"/>
    </source>
</evidence>
<keyword evidence="8" id="KW-0206">Cytoskeleton</keyword>
<evidence type="ECO:0000256" key="6">
    <source>
        <dbReference type="ARBA" id="ARBA00022776"/>
    </source>
</evidence>
<keyword evidence="5" id="KW-0493">Microtubule</keyword>
<proteinExistence type="inferred from homology"/>
<comment type="caution">
    <text evidence="12">The sequence shown here is derived from an EMBL/GenBank/DDBJ whole genome shotgun (WGS) entry which is preliminary data.</text>
</comment>
<dbReference type="Proteomes" id="UP001314205">
    <property type="component" value="Unassembled WGS sequence"/>
</dbReference>
<dbReference type="GO" id="GO:0005874">
    <property type="term" value="C:microtubule"/>
    <property type="evidence" value="ECO:0007669"/>
    <property type="project" value="UniProtKB-KW"/>
</dbReference>
<keyword evidence="7 10" id="KW-0175">Coiled coil</keyword>
<evidence type="ECO:0000256" key="8">
    <source>
        <dbReference type="ARBA" id="ARBA00023212"/>
    </source>
</evidence>
<reference evidence="12 13" key="1">
    <citation type="submission" date="2023-11" db="EMBL/GenBank/DDBJ databases">
        <authorList>
            <person name="Hedman E."/>
            <person name="Englund M."/>
            <person name="Stromberg M."/>
            <person name="Nyberg Akerstrom W."/>
            <person name="Nylinder S."/>
            <person name="Jareborg N."/>
            <person name="Kallberg Y."/>
            <person name="Kronander E."/>
        </authorList>
    </citation>
    <scope>NUCLEOTIDE SEQUENCE [LARGE SCALE GENOMIC DNA]</scope>
</reference>
<evidence type="ECO:0000256" key="4">
    <source>
        <dbReference type="ARBA" id="ARBA00022618"/>
    </source>
</evidence>
<evidence type="ECO:0000256" key="2">
    <source>
        <dbReference type="ARBA" id="ARBA00009645"/>
    </source>
</evidence>
<dbReference type="EMBL" id="CAVLGL010000068">
    <property type="protein sequence ID" value="CAK1584205.1"/>
    <property type="molecule type" value="Genomic_DNA"/>
</dbReference>
<evidence type="ECO:0000256" key="9">
    <source>
        <dbReference type="ARBA" id="ARBA00023306"/>
    </source>
</evidence>
<evidence type="ECO:0000256" key="1">
    <source>
        <dbReference type="ARBA" id="ARBA00004186"/>
    </source>
</evidence>
<accession>A0AAV1KN48</accession>
<keyword evidence="4" id="KW-0132">Cell division</keyword>
<name>A0AAV1KN48_9NEOP</name>
<keyword evidence="9" id="KW-0131">Cell cycle</keyword>
<protein>
    <recommendedName>
        <fullName evidence="11">HAUS augmin-like complex subunit 3 N-terminal domain-containing protein</fullName>
    </recommendedName>
</protein>
<dbReference type="Pfam" id="PF14932">
    <property type="entry name" value="HAUS-augmin3"/>
    <property type="match status" value="1"/>
</dbReference>
<gene>
    <name evidence="12" type="ORF">PARMNEM_LOCUS5499</name>
</gene>
<evidence type="ECO:0000256" key="3">
    <source>
        <dbReference type="ARBA" id="ARBA00022490"/>
    </source>
</evidence>
<evidence type="ECO:0000256" key="10">
    <source>
        <dbReference type="SAM" id="Coils"/>
    </source>
</evidence>
<sequence>MNHLCDISDEEFVPFLHGLGVETYKKSFEWMLHDPNFAEVLKWLYMNLDHNNALSAREECRYIELEKRKCLLTSDELEASISSIQEQFGGLCLPGDQDSIEDVKMDIIMLKEQLAMLERHEAIVNDLTKQNQVIKEELDVELMKLSASQRQLAEEETSTGEQCLALAEEVDGIVDNVIDVVADSLNLCGNSYTDKEIASKFFTFGPFEAYRQSQALFLSHFDLYVSKRFSNKQNDKITDQDIRTALTEAKNMEERLSDAVCAYISTKAELCGEQAKLVLVANYNNVHPSQITVCSMEAQSAVEILDQEESILDQQLQDAVRHFVSSRTNLAVETAARAALNIREKVHNDLAFLLETTHQALALDKLLYCALRNELRSIEELLHFASHLRQYVMSENEAVCSRIESMNEICAEQALAEQKLQTSDVLQNTLYSIFGVESSDDATLLVRLQSELQNRIRELNDNVADGLNKKEMALVTYKQSSKPLKDYIWDGCTKQPNCYDRTLASMMHTLRQEMEKVDRKVLDASGQFTSVKNGDKKNLRKIWQWFLTDQAKLLSVMKSVQSRNYM</sequence>
<organism evidence="12 13">
    <name type="scientific">Parnassius mnemosyne</name>
    <name type="common">clouded apollo</name>
    <dbReference type="NCBI Taxonomy" id="213953"/>
    <lineage>
        <taxon>Eukaryota</taxon>
        <taxon>Metazoa</taxon>
        <taxon>Ecdysozoa</taxon>
        <taxon>Arthropoda</taxon>
        <taxon>Hexapoda</taxon>
        <taxon>Insecta</taxon>
        <taxon>Pterygota</taxon>
        <taxon>Neoptera</taxon>
        <taxon>Endopterygota</taxon>
        <taxon>Lepidoptera</taxon>
        <taxon>Glossata</taxon>
        <taxon>Ditrysia</taxon>
        <taxon>Papilionoidea</taxon>
        <taxon>Papilionidae</taxon>
        <taxon>Parnassiinae</taxon>
        <taxon>Parnassini</taxon>
        <taxon>Parnassius</taxon>
        <taxon>Driopa</taxon>
    </lineage>
</organism>
<evidence type="ECO:0000256" key="7">
    <source>
        <dbReference type="ARBA" id="ARBA00023054"/>
    </source>
</evidence>
<dbReference type="GO" id="GO:0051301">
    <property type="term" value="P:cell division"/>
    <property type="evidence" value="ECO:0007669"/>
    <property type="project" value="UniProtKB-KW"/>
</dbReference>
<evidence type="ECO:0000313" key="12">
    <source>
        <dbReference type="EMBL" id="CAK1584205.1"/>
    </source>
</evidence>
<feature type="domain" description="HAUS augmin-like complex subunit 3 N-terminal" evidence="11">
    <location>
        <begin position="30"/>
        <end position="254"/>
    </location>
</feature>
<keyword evidence="3" id="KW-0963">Cytoplasm</keyword>
<dbReference type="GO" id="GO:0005819">
    <property type="term" value="C:spindle"/>
    <property type="evidence" value="ECO:0007669"/>
    <property type="project" value="UniProtKB-SubCell"/>
</dbReference>